<dbReference type="InterPro" id="IPR011495">
    <property type="entry name" value="Sig_transdc_His_kin_sub2_dim/P"/>
</dbReference>
<feature type="transmembrane region" description="Helical" evidence="8">
    <location>
        <begin position="98"/>
        <end position="118"/>
    </location>
</feature>
<evidence type="ECO:0000256" key="2">
    <source>
        <dbReference type="ARBA" id="ARBA00012438"/>
    </source>
</evidence>
<comment type="catalytic activity">
    <reaction evidence="1">
        <text>ATP + protein L-histidine = ADP + protein N-phospho-L-histidine.</text>
        <dbReference type="EC" id="2.7.13.3"/>
    </reaction>
</comment>
<evidence type="ECO:0000256" key="5">
    <source>
        <dbReference type="ARBA" id="ARBA00022741"/>
    </source>
</evidence>
<dbReference type="SUPFAM" id="SSF55874">
    <property type="entry name" value="ATPase domain of HSP90 chaperone/DNA topoisomerase II/histidine kinase"/>
    <property type="match status" value="1"/>
</dbReference>
<name>A0ABT5S8U5_9FLAO</name>
<keyword evidence="4" id="KW-0808">Transferase</keyword>
<dbReference type="GO" id="GO:0016301">
    <property type="term" value="F:kinase activity"/>
    <property type="evidence" value="ECO:0007669"/>
    <property type="project" value="UniProtKB-KW"/>
</dbReference>
<dbReference type="InterPro" id="IPR036890">
    <property type="entry name" value="HATPase_C_sf"/>
</dbReference>
<dbReference type="Gene3D" id="3.30.565.10">
    <property type="entry name" value="Histidine kinase-like ATPase, C-terminal domain"/>
    <property type="match status" value="1"/>
</dbReference>
<reference evidence="10" key="1">
    <citation type="submission" date="2023-02" db="EMBL/GenBank/DDBJ databases">
        <title>Polaribacter ponticola sp. nov., isolated from seawater.</title>
        <authorList>
            <person name="Baek J.H."/>
            <person name="Kim J.M."/>
            <person name="Choi D.G."/>
            <person name="Jeon C.O."/>
        </authorList>
    </citation>
    <scope>NUCLEOTIDE SEQUENCE</scope>
    <source>
        <strain evidence="10">MSW5</strain>
    </source>
</reference>
<dbReference type="PANTHER" id="PTHR41523:SF8">
    <property type="entry name" value="ETHYLENE RESPONSE SENSOR PROTEIN"/>
    <property type="match status" value="1"/>
</dbReference>
<sequence>MTNKPKKANFYINKFKKNKVRLYRIKSEYYNKFYKKDSSIFYNEKHLYITDSIYKNHTKKEKTELLDFFSFEDDLISNKYKIQVLEDKESSSSFKVKVLSLLAVFIFIFLLVLIYFYINKNKAQKIILDQKNNLELALNKNKILLKELNHRVKNNLQMISSVLSLQSSKIKEEESKKHFTVAANRIKVLSKIHNSFYNKNELNETDLYNYVTTLKDYLISSIINPEIKAEFNINIKPNIYINSDNKTTLGLIINELITNSFKYAFTKNSQNLISISIIKNDDTYSFSYSDNGKGFNNEEVDKTKSIGLKLILRLVNQLGDEAIISSIDGMNIKFGFTNKKNIS</sequence>
<gene>
    <name evidence="10" type="ORF">N5A56_005470</name>
</gene>
<proteinExistence type="predicted"/>
<accession>A0ABT5S8U5</accession>
<evidence type="ECO:0000256" key="7">
    <source>
        <dbReference type="ARBA" id="ARBA00022840"/>
    </source>
</evidence>
<dbReference type="PROSITE" id="PS50109">
    <property type="entry name" value="HIS_KIN"/>
    <property type="match status" value="1"/>
</dbReference>
<dbReference type="Pfam" id="PF07568">
    <property type="entry name" value="HisKA_2"/>
    <property type="match status" value="1"/>
</dbReference>
<organism evidence="10 11">
    <name type="scientific">Polaribacter ponticola</name>
    <dbReference type="NCBI Taxonomy" id="2978475"/>
    <lineage>
        <taxon>Bacteria</taxon>
        <taxon>Pseudomonadati</taxon>
        <taxon>Bacteroidota</taxon>
        <taxon>Flavobacteriia</taxon>
        <taxon>Flavobacteriales</taxon>
        <taxon>Flavobacteriaceae</taxon>
    </lineage>
</organism>
<keyword evidence="8" id="KW-0812">Transmembrane</keyword>
<dbReference type="EC" id="2.7.13.3" evidence="2"/>
<dbReference type="RefSeq" id="WP_274270258.1">
    <property type="nucleotide sequence ID" value="NZ_JAOSLC020000003.1"/>
</dbReference>
<keyword evidence="3" id="KW-0597">Phosphoprotein</keyword>
<keyword evidence="7" id="KW-0067">ATP-binding</keyword>
<dbReference type="PANTHER" id="PTHR41523">
    <property type="entry name" value="TWO-COMPONENT SYSTEM SENSOR PROTEIN"/>
    <property type="match status" value="1"/>
</dbReference>
<evidence type="ECO:0000256" key="6">
    <source>
        <dbReference type="ARBA" id="ARBA00022777"/>
    </source>
</evidence>
<evidence type="ECO:0000313" key="10">
    <source>
        <dbReference type="EMBL" id="MDD7913906.1"/>
    </source>
</evidence>
<evidence type="ECO:0000256" key="8">
    <source>
        <dbReference type="SAM" id="Phobius"/>
    </source>
</evidence>
<evidence type="ECO:0000259" key="9">
    <source>
        <dbReference type="PROSITE" id="PS50109"/>
    </source>
</evidence>
<keyword evidence="11" id="KW-1185">Reference proteome</keyword>
<dbReference type="InterPro" id="IPR005467">
    <property type="entry name" value="His_kinase_dom"/>
</dbReference>
<keyword evidence="6 10" id="KW-0418">Kinase</keyword>
<feature type="domain" description="Histidine kinase" evidence="9">
    <location>
        <begin position="147"/>
        <end position="343"/>
    </location>
</feature>
<evidence type="ECO:0000313" key="11">
    <source>
        <dbReference type="Proteomes" id="UP001151478"/>
    </source>
</evidence>
<keyword evidence="8" id="KW-0472">Membrane</keyword>
<dbReference type="Pfam" id="PF02518">
    <property type="entry name" value="HATPase_c"/>
    <property type="match status" value="1"/>
</dbReference>
<comment type="caution">
    <text evidence="10">The sequence shown here is derived from an EMBL/GenBank/DDBJ whole genome shotgun (WGS) entry which is preliminary data.</text>
</comment>
<evidence type="ECO:0000256" key="4">
    <source>
        <dbReference type="ARBA" id="ARBA00022679"/>
    </source>
</evidence>
<dbReference type="Gene3D" id="3.30.450.20">
    <property type="entry name" value="PAS domain"/>
    <property type="match status" value="1"/>
</dbReference>
<keyword evidence="5" id="KW-0547">Nucleotide-binding</keyword>
<evidence type="ECO:0000256" key="1">
    <source>
        <dbReference type="ARBA" id="ARBA00000085"/>
    </source>
</evidence>
<keyword evidence="8" id="KW-1133">Transmembrane helix</keyword>
<dbReference type="Proteomes" id="UP001151478">
    <property type="component" value="Unassembled WGS sequence"/>
</dbReference>
<evidence type="ECO:0000256" key="3">
    <source>
        <dbReference type="ARBA" id="ARBA00022553"/>
    </source>
</evidence>
<dbReference type="EMBL" id="JAOSLC020000003">
    <property type="protein sequence ID" value="MDD7913906.1"/>
    <property type="molecule type" value="Genomic_DNA"/>
</dbReference>
<protein>
    <recommendedName>
        <fullName evidence="2">histidine kinase</fullName>
        <ecNumber evidence="2">2.7.13.3</ecNumber>
    </recommendedName>
</protein>
<dbReference type="InterPro" id="IPR003594">
    <property type="entry name" value="HATPase_dom"/>
</dbReference>